<proteinExistence type="predicted"/>
<gene>
    <name evidence="3" type="ORF">OTI717_LOCUS19381</name>
    <name evidence="2" type="ORF">RFH988_LOCUS29593</name>
</gene>
<accession>A0A819CIV5</accession>
<dbReference type="EMBL" id="CAJOAX010002817">
    <property type="protein sequence ID" value="CAF3820560.1"/>
    <property type="molecule type" value="Genomic_DNA"/>
</dbReference>
<dbReference type="AlphaFoldDB" id="A0A819CIV5"/>
<dbReference type="OrthoDB" id="9976374at2759"/>
<feature type="signal peptide" evidence="1">
    <location>
        <begin position="1"/>
        <end position="19"/>
    </location>
</feature>
<comment type="caution">
    <text evidence="3">The sequence shown here is derived from an EMBL/GenBank/DDBJ whole genome shotgun (WGS) entry which is preliminary data.</text>
</comment>
<keyword evidence="1" id="KW-0732">Signal</keyword>
<evidence type="ECO:0000256" key="1">
    <source>
        <dbReference type="SAM" id="SignalP"/>
    </source>
</evidence>
<dbReference type="Proteomes" id="UP000663823">
    <property type="component" value="Unassembled WGS sequence"/>
</dbReference>
<dbReference type="Proteomes" id="UP000663882">
    <property type="component" value="Unassembled WGS sequence"/>
</dbReference>
<evidence type="ECO:0000313" key="4">
    <source>
        <dbReference type="Proteomes" id="UP000663823"/>
    </source>
</evidence>
<evidence type="ECO:0000313" key="2">
    <source>
        <dbReference type="EMBL" id="CAF1298503.1"/>
    </source>
</evidence>
<name>A0A819CIV5_9BILA</name>
<dbReference type="EMBL" id="CAJNOO010002809">
    <property type="protein sequence ID" value="CAF1298503.1"/>
    <property type="molecule type" value="Genomic_DNA"/>
</dbReference>
<organism evidence="3 4">
    <name type="scientific">Rotaria sordida</name>
    <dbReference type="NCBI Taxonomy" id="392033"/>
    <lineage>
        <taxon>Eukaryota</taxon>
        <taxon>Metazoa</taxon>
        <taxon>Spiralia</taxon>
        <taxon>Gnathifera</taxon>
        <taxon>Rotifera</taxon>
        <taxon>Eurotatoria</taxon>
        <taxon>Bdelloidea</taxon>
        <taxon>Philodinida</taxon>
        <taxon>Philodinidae</taxon>
        <taxon>Rotaria</taxon>
    </lineage>
</organism>
<sequence>MLMIYLAIFTLCFTSKILALPAPSVVYSAVIYNAQELPIQCNVFRSHPDGRLLKYRPFTIRRNEYRLIKEVTLNMGTWTAVAIVKKIKCGNLVLTAPFDHVRSIQHNWEFHVQPDKIVSVGPSSYVANTYSYFITM</sequence>
<reference evidence="3" key="1">
    <citation type="submission" date="2021-02" db="EMBL/GenBank/DDBJ databases">
        <authorList>
            <person name="Nowell W R."/>
        </authorList>
    </citation>
    <scope>NUCLEOTIDE SEQUENCE</scope>
</reference>
<feature type="chain" id="PRO_5036234860" evidence="1">
    <location>
        <begin position="20"/>
        <end position="136"/>
    </location>
</feature>
<evidence type="ECO:0000313" key="3">
    <source>
        <dbReference type="EMBL" id="CAF3820560.1"/>
    </source>
</evidence>
<protein>
    <submittedName>
        <fullName evidence="3">Uncharacterized protein</fullName>
    </submittedName>
</protein>